<dbReference type="InterPro" id="IPR000639">
    <property type="entry name" value="Epox_hydrolase-like"/>
</dbReference>
<dbReference type="EMBL" id="WMEQ01000014">
    <property type="protein sequence ID" value="MYL35096.1"/>
    <property type="molecule type" value="Genomic_DNA"/>
</dbReference>
<dbReference type="Pfam" id="PF00561">
    <property type="entry name" value="Abhydrolase_1"/>
    <property type="match status" value="1"/>
</dbReference>
<keyword evidence="2" id="KW-0378">Hydrolase</keyword>
<sequence length="260" mass="30481">MNLCVLFYKTYHNNKKDWVVCLHAVCTGHFIFDGQLDELSKYFNVLLIDLPGHYQSKDQPMNMKEPFDHTIREVTKVLDHVGVKKAYFVGVSLGTIVIHQLILQEPWRVKKAVLGGAAIAFTPEAMRFLRIAKRWIYFLPYKWYMRKLMIYMMPKENHQPANNIIMDKGALLGRKNFIYWLHAISRIEQIYDERINATNVPRLYISGEEDHTLLPSLMEKIEESQTTSVHIMKRCGHMVNMERPDEFNQHMIAFFNSASA</sequence>
<evidence type="ECO:0000259" key="1">
    <source>
        <dbReference type="Pfam" id="PF00561"/>
    </source>
</evidence>
<dbReference type="SUPFAM" id="SSF53474">
    <property type="entry name" value="alpha/beta-Hydrolases"/>
    <property type="match status" value="1"/>
</dbReference>
<protein>
    <submittedName>
        <fullName evidence="2">Alpha/beta fold hydrolase</fullName>
    </submittedName>
</protein>
<evidence type="ECO:0000313" key="3">
    <source>
        <dbReference type="Proteomes" id="UP000468638"/>
    </source>
</evidence>
<reference evidence="2 3" key="1">
    <citation type="submission" date="2019-11" db="EMBL/GenBank/DDBJ databases">
        <title>Genome sequences of 17 halophilic strains isolated from different environments.</title>
        <authorList>
            <person name="Furrow R.E."/>
        </authorList>
    </citation>
    <scope>NUCLEOTIDE SEQUENCE [LARGE SCALE GENOMIC DNA]</scope>
    <source>
        <strain evidence="2 3">22514_16_FS</strain>
    </source>
</reference>
<organism evidence="2 3">
    <name type="scientific">Pontibacillus yanchengensis</name>
    <dbReference type="NCBI Taxonomy" id="462910"/>
    <lineage>
        <taxon>Bacteria</taxon>
        <taxon>Bacillati</taxon>
        <taxon>Bacillota</taxon>
        <taxon>Bacilli</taxon>
        <taxon>Bacillales</taxon>
        <taxon>Bacillaceae</taxon>
        <taxon>Pontibacillus</taxon>
    </lineage>
</organism>
<dbReference type="InterPro" id="IPR050266">
    <property type="entry name" value="AB_hydrolase_sf"/>
</dbReference>
<dbReference type="GO" id="GO:0016787">
    <property type="term" value="F:hydrolase activity"/>
    <property type="evidence" value="ECO:0007669"/>
    <property type="project" value="UniProtKB-KW"/>
</dbReference>
<dbReference type="PANTHER" id="PTHR43798">
    <property type="entry name" value="MONOACYLGLYCEROL LIPASE"/>
    <property type="match status" value="1"/>
</dbReference>
<dbReference type="PANTHER" id="PTHR43798:SF33">
    <property type="entry name" value="HYDROLASE, PUTATIVE (AFU_ORTHOLOGUE AFUA_2G14860)-RELATED"/>
    <property type="match status" value="1"/>
</dbReference>
<dbReference type="GO" id="GO:0016020">
    <property type="term" value="C:membrane"/>
    <property type="evidence" value="ECO:0007669"/>
    <property type="project" value="TreeGrafter"/>
</dbReference>
<dbReference type="Proteomes" id="UP000468638">
    <property type="component" value="Unassembled WGS sequence"/>
</dbReference>
<evidence type="ECO:0000313" key="2">
    <source>
        <dbReference type="EMBL" id="MYL35096.1"/>
    </source>
</evidence>
<comment type="caution">
    <text evidence="2">The sequence shown here is derived from an EMBL/GenBank/DDBJ whole genome shotgun (WGS) entry which is preliminary data.</text>
</comment>
<feature type="domain" description="AB hydrolase-1" evidence="1">
    <location>
        <begin position="18"/>
        <end position="132"/>
    </location>
</feature>
<dbReference type="InterPro" id="IPR029058">
    <property type="entry name" value="AB_hydrolase_fold"/>
</dbReference>
<dbReference type="PRINTS" id="PR00412">
    <property type="entry name" value="EPOXHYDRLASE"/>
</dbReference>
<gene>
    <name evidence="2" type="ORF">GLW05_16065</name>
</gene>
<dbReference type="InterPro" id="IPR000073">
    <property type="entry name" value="AB_hydrolase_1"/>
</dbReference>
<accession>A0A6I5A0Z5</accession>
<dbReference type="Gene3D" id="3.40.50.1820">
    <property type="entry name" value="alpha/beta hydrolase"/>
    <property type="match status" value="1"/>
</dbReference>
<dbReference type="AlphaFoldDB" id="A0A6I5A0Z5"/>
<proteinExistence type="predicted"/>
<name>A0A6I5A0Z5_9BACI</name>